<evidence type="ECO:0000256" key="2">
    <source>
        <dbReference type="ARBA" id="ARBA00006011"/>
    </source>
</evidence>
<evidence type="ECO:0000313" key="6">
    <source>
        <dbReference type="EMBL" id="EKU92115.1"/>
    </source>
</evidence>
<protein>
    <recommendedName>
        <fullName evidence="5">Major fimbrial subunit protein N-terminal domain-containing protein</fullName>
    </recommendedName>
</protein>
<dbReference type="eggNOG" id="ENOG5030MZR">
    <property type="taxonomic scope" value="Bacteria"/>
</dbReference>
<dbReference type="STRING" id="742727.HMPREF9447_00565"/>
<dbReference type="Proteomes" id="UP000009872">
    <property type="component" value="Unassembled WGS sequence"/>
</dbReference>
<evidence type="ECO:0000256" key="3">
    <source>
        <dbReference type="ARBA" id="ARBA00022729"/>
    </source>
</evidence>
<evidence type="ECO:0000259" key="5">
    <source>
        <dbReference type="Pfam" id="PF06321"/>
    </source>
</evidence>
<dbReference type="OrthoDB" id="9939771at2"/>
<accession>K9ESD7</accession>
<name>K9ESD7_9BACE</name>
<comment type="subcellular location">
    <subcellularLocation>
        <location evidence="1">Fimbrium</location>
    </subcellularLocation>
</comment>
<dbReference type="AlphaFoldDB" id="K9ESD7"/>
<dbReference type="GO" id="GO:0009289">
    <property type="term" value="C:pilus"/>
    <property type="evidence" value="ECO:0007669"/>
    <property type="project" value="UniProtKB-SubCell"/>
</dbReference>
<sequence length="543" mass="60101">MKYNMRYIGLIWIFFSVCLLACVDETSEVTGGKSGELEQVVLKLNVQEESLVRTRAVTEPDDTEKIGSIDFFIFNAAGQVVVHEQPAVEWTGTEYKMTVGIPSASGEHTLYMVANYPMDKRTIKTLQDLENQVSTSGEASVSPLFVMATQKITLSALNATIISNALSSNGVDGIINLKRNVAKFSVGVTAVNFKLNYVEWKNCPTSAPLLLEKSYVSPETKSVIGSSTESSPDYLYRIQNIGTDVHKGFHVLVGGEYTAKDGNTTTGYYKLRLYTVDGSGVKTPLTSIDGNNYYKLDIRSVSGTGADSPGKAEMNGFSNDMEAFTILDFTGSTTYRETYLQNGYQLGFTNSSWKIYDSERLNYYPIGNFYRTIRDASLKNNTTLDPDYPDKDRGVVIAREKWTSPLITGMKQCTDTPNSPIEMELFFVDSAGMEGKEYRFTSVIQYGVLQKSITIDRYPSVNSTYSVLAMPNTSYGEVVLGSSWVGLAAQRHEGTTLYKQLDSDNNYIFIHVLANNTGSSRTATVQLFGNNGYSQIIIRQEAN</sequence>
<proteinExistence type="inferred from homology"/>
<dbReference type="EMBL" id="ADLF01000002">
    <property type="protein sequence ID" value="EKU92115.1"/>
    <property type="molecule type" value="Genomic_DNA"/>
</dbReference>
<evidence type="ECO:0000313" key="7">
    <source>
        <dbReference type="Proteomes" id="UP000009872"/>
    </source>
</evidence>
<reference evidence="6 7" key="1">
    <citation type="submission" date="2012-09" db="EMBL/GenBank/DDBJ databases">
        <title>The Genome Sequence of Bacteroides oleiciplenus YIT 12058.</title>
        <authorList>
            <consortium name="The Broad Institute Genome Sequencing Platform"/>
            <person name="Earl A."/>
            <person name="Ward D."/>
            <person name="Feldgarden M."/>
            <person name="Gevers D."/>
            <person name="Morotomi M."/>
            <person name="Walker B."/>
            <person name="Young S.K."/>
            <person name="Zeng Q."/>
            <person name="Gargeya S."/>
            <person name="Fitzgerald M."/>
            <person name="Haas B."/>
            <person name="Abouelleil A."/>
            <person name="Alvarado L."/>
            <person name="Arachchi H.M."/>
            <person name="Berlin A.M."/>
            <person name="Chapman S.B."/>
            <person name="Goldberg J."/>
            <person name="Griggs A."/>
            <person name="Gujja S."/>
            <person name="Hansen M."/>
            <person name="Howarth C."/>
            <person name="Imamovic A."/>
            <person name="Larimer J."/>
            <person name="McCowen C."/>
            <person name="Montmayeur A."/>
            <person name="Murphy C."/>
            <person name="Neiman D."/>
            <person name="Pearson M."/>
            <person name="Priest M."/>
            <person name="Roberts A."/>
            <person name="Saif S."/>
            <person name="Shea T."/>
            <person name="Sisk P."/>
            <person name="Sykes S."/>
            <person name="Wortman J."/>
            <person name="Nusbaum C."/>
            <person name="Birren B."/>
        </authorList>
    </citation>
    <scope>NUCLEOTIDE SEQUENCE [LARGE SCALE GENOMIC DNA]</scope>
    <source>
        <strain evidence="6 7">YIT 12058</strain>
    </source>
</reference>
<keyword evidence="4" id="KW-0281">Fimbrium</keyword>
<dbReference type="Gene3D" id="2.60.40.2580">
    <property type="match status" value="1"/>
</dbReference>
<dbReference type="HOGENOM" id="CLU_501233_0_0_10"/>
<keyword evidence="3" id="KW-0732">Signal</keyword>
<keyword evidence="7" id="KW-1185">Reference proteome</keyword>
<dbReference type="PATRIC" id="fig|742727.4.peg.565"/>
<gene>
    <name evidence="6" type="ORF">HMPREF9447_00565</name>
</gene>
<comment type="similarity">
    <text evidence="2">Belongs to the bacteroidetes fimbrillin superfamily. FimA/Mfa1 family.</text>
</comment>
<evidence type="ECO:0000256" key="4">
    <source>
        <dbReference type="ARBA" id="ARBA00023263"/>
    </source>
</evidence>
<organism evidence="6 7">
    <name type="scientific">Bacteroides oleiciplenus YIT 12058</name>
    <dbReference type="NCBI Taxonomy" id="742727"/>
    <lineage>
        <taxon>Bacteria</taxon>
        <taxon>Pseudomonadati</taxon>
        <taxon>Bacteroidota</taxon>
        <taxon>Bacteroidia</taxon>
        <taxon>Bacteroidales</taxon>
        <taxon>Bacteroidaceae</taxon>
        <taxon>Bacteroides</taxon>
    </lineage>
</organism>
<dbReference type="Pfam" id="PF06321">
    <property type="entry name" value="P_gingi_FimA"/>
    <property type="match status" value="1"/>
</dbReference>
<feature type="domain" description="Major fimbrial subunit protein N-terminal" evidence="5">
    <location>
        <begin position="42"/>
        <end position="153"/>
    </location>
</feature>
<evidence type="ECO:0000256" key="1">
    <source>
        <dbReference type="ARBA" id="ARBA00004561"/>
    </source>
</evidence>
<dbReference type="InterPro" id="IPR029141">
    <property type="entry name" value="FimA_N"/>
</dbReference>
<comment type="caution">
    <text evidence="6">The sequence shown here is derived from an EMBL/GenBank/DDBJ whole genome shotgun (WGS) entry which is preliminary data.</text>
</comment>